<protein>
    <recommendedName>
        <fullName evidence="3">Membrane or secreted protein</fullName>
    </recommendedName>
</protein>
<evidence type="ECO:0000313" key="1">
    <source>
        <dbReference type="EMBL" id="APG65549.1"/>
    </source>
</evidence>
<dbReference type="Proteomes" id="UP000181898">
    <property type="component" value="Chromosome"/>
</dbReference>
<dbReference type="EMBL" id="CP018155">
    <property type="protein sequence ID" value="APG65549.1"/>
    <property type="molecule type" value="Genomic_DNA"/>
</dbReference>
<evidence type="ECO:0000313" key="2">
    <source>
        <dbReference type="Proteomes" id="UP000181898"/>
    </source>
</evidence>
<dbReference type="RefSeq" id="WP_072556073.1">
    <property type="nucleotide sequence ID" value="NZ_CP018155.1"/>
</dbReference>
<gene>
    <name evidence="1" type="ORF">LPB136_09335</name>
</gene>
<dbReference type="AlphaFoldDB" id="A0A1L3JKB0"/>
<proteinExistence type="predicted"/>
<organism evidence="1 2">
    <name type="scientific">Tenacibaculum todarodis</name>
    <dbReference type="NCBI Taxonomy" id="1850252"/>
    <lineage>
        <taxon>Bacteria</taxon>
        <taxon>Pseudomonadati</taxon>
        <taxon>Bacteroidota</taxon>
        <taxon>Flavobacteriia</taxon>
        <taxon>Flavobacteriales</taxon>
        <taxon>Flavobacteriaceae</taxon>
        <taxon>Tenacibaculum</taxon>
    </lineage>
</organism>
<sequence>MTNKVKKTFVLSALFLLPLLLYIFISSGVNNFGRLPILSENVIDVSEIDSAKTTTFKRNISIVVFLGEDIESVKGGFFNLNQKIYKPFYGFKDFQLVAIYPNDKKEDVLKLKQEIGKFTDLIKWKFIGASAVEIEAVYESFSTNDSLSNLYANKAFIIDKEGKLRGRVDDKESVDGKLYGYNMHSVAELNNKMKDDVKVVLAEYRLALKKNNADREI</sequence>
<name>A0A1L3JKB0_9FLAO</name>
<evidence type="ECO:0008006" key="3">
    <source>
        <dbReference type="Google" id="ProtNLM"/>
    </source>
</evidence>
<dbReference type="STRING" id="1850252.LPB136_09335"/>
<dbReference type="OrthoDB" id="1437325at2"/>
<reference evidence="1 2" key="1">
    <citation type="submission" date="2016-11" db="EMBL/GenBank/DDBJ databases">
        <title>Tenacibaculum sp. LPB0136, isolated from marine environment.</title>
        <authorList>
            <person name="Kim E."/>
            <person name="Yi H."/>
        </authorList>
    </citation>
    <scope>NUCLEOTIDE SEQUENCE [LARGE SCALE GENOMIC DNA]</scope>
    <source>
        <strain evidence="1 2">LPB0136</strain>
    </source>
</reference>
<dbReference type="KEGG" id="ten:LPB136_09335"/>
<keyword evidence="2" id="KW-1185">Reference proteome</keyword>
<accession>A0A1L3JKB0</accession>